<dbReference type="InterPro" id="IPR039761">
    <property type="entry name" value="Bms1/Tsr1"/>
</dbReference>
<dbReference type="SMART" id="SM01362">
    <property type="entry name" value="DUF663"/>
    <property type="match status" value="1"/>
</dbReference>
<name>A0AAN9ZA20_9ORTH</name>
<dbReference type="GO" id="GO:0034511">
    <property type="term" value="F:U3 snoRNA binding"/>
    <property type="evidence" value="ECO:0007669"/>
    <property type="project" value="TreeGrafter"/>
</dbReference>
<dbReference type="PROSITE" id="PS51714">
    <property type="entry name" value="G_BMS1"/>
    <property type="match status" value="1"/>
</dbReference>
<proteinExistence type="inferred from homology"/>
<comment type="subcellular location">
    <subcellularLocation>
        <location evidence="1">Nucleus</location>
        <location evidence="1">Nucleolus</location>
    </subcellularLocation>
</comment>
<evidence type="ECO:0000256" key="5">
    <source>
        <dbReference type="ARBA" id="ARBA00038288"/>
    </source>
</evidence>
<evidence type="ECO:0000259" key="9">
    <source>
        <dbReference type="PROSITE" id="PS51714"/>
    </source>
</evidence>
<keyword evidence="2" id="KW-0690">Ribosome biogenesis</keyword>
<dbReference type="Pfam" id="PF22298">
    <property type="entry name" value="Tsr1_G-like"/>
    <property type="match status" value="1"/>
</dbReference>
<evidence type="ECO:0000256" key="6">
    <source>
        <dbReference type="ARBA" id="ARBA00040070"/>
    </source>
</evidence>
<keyword evidence="3" id="KW-0539">Nucleus</keyword>
<dbReference type="GO" id="GO:0005525">
    <property type="term" value="F:GTP binding"/>
    <property type="evidence" value="ECO:0007669"/>
    <property type="project" value="TreeGrafter"/>
</dbReference>
<evidence type="ECO:0000256" key="8">
    <source>
        <dbReference type="SAM" id="MobiDB-lite"/>
    </source>
</evidence>
<sequence length="797" mass="91151">MGTDSVQQRHRPGLLKQQNKPHKHGRHRSKGAIEKDRKGRMAAKALSKKVRRDLRKDERRHQATQIRRNKREEVLLKKRALGSATSPPFITALVALCQDVNPFETLKVLKEADSEAEIEESAEGYIHLSVPRFKQRFTFVVPGAGDLYSVLDTLKVADTVMFLLSAASRNGIDPEGEIILNACMSQGLPSPIFAVAHSKSNPSLLNDVKSQLQKVIDRWLPDNKVMSFEKNGAGLNALRRIGSQKQRSVIFRDRRPHLLAESVTYVPDTEGPLGTLKVSGYVRGMPLSVNSLVHIPGWGDFQMSQITAPEDPFPLSKSGRSCDKIMEGEEEKLLERVDPNRQESLVSENIPDPMEGEQTWPTEEELKEAEEQQKKKKKVKRIPKGMSEYQAAWIPDSDAEEISESEDDEYFDADAGASMDAKSESESEESMQEQDEEEYETVTMSEFGRDAERYDEKMDLTEEEEARQKLKDAHTDKIFPDEIDTPLETPARVRFQKYRGLQSFRTSPWDPKENLPIDYAKIFQFENFNRTRKRVFKNLEEEEEGVVPGWYVTLHLINVPSALVESRSSDHPLIVYGMLPHEQKMSVVNILLKRPTMISSEQEPIKSKEQLIFHCGYRRFKACPIFSQHTNGTKHKYERYFQPDATVIATVFAPIVFPPCPTLAFKQNSDGSQDLVGVGSVLSVNPDRIVAKRVVLSGYPFKVHKRTSVIRFMFFNREDIEWFKPVELKTKHGRRGHIKEPLGTHGHMKCVFDGQLKSQDTILMCLYKRVFPKWTYELCLDSPPALFNHTNREDFME</sequence>
<dbReference type="Proteomes" id="UP001378592">
    <property type="component" value="Unassembled WGS sequence"/>
</dbReference>
<keyword evidence="11" id="KW-1185">Reference proteome</keyword>
<feature type="compositionally biased region" description="Basic residues" evidence="8">
    <location>
        <begin position="8"/>
        <end position="30"/>
    </location>
</feature>
<accession>A0AAN9ZA20</accession>
<dbReference type="GO" id="GO:0000479">
    <property type="term" value="P:endonucleolytic cleavage of tricistronic rRNA transcript (SSU-rRNA, 5.8S rRNA, LSU-rRNA)"/>
    <property type="evidence" value="ECO:0007669"/>
    <property type="project" value="TreeGrafter"/>
</dbReference>
<dbReference type="GO" id="GO:0030688">
    <property type="term" value="C:preribosome, small subunit precursor"/>
    <property type="evidence" value="ECO:0007669"/>
    <property type="project" value="TreeGrafter"/>
</dbReference>
<dbReference type="PANTHER" id="PTHR12858">
    <property type="entry name" value="RIBOSOME BIOGENESIS PROTEIN"/>
    <property type="match status" value="1"/>
</dbReference>
<protein>
    <recommendedName>
        <fullName evidence="6">Pre-rRNA-processing protein TSR1 homolog</fullName>
    </recommendedName>
</protein>
<comment type="similarity">
    <text evidence="5">Belongs to the TRAFAC class translation factor GTPase superfamily. Bms1-like GTPase family. TSR1 subfamily.</text>
</comment>
<dbReference type="GO" id="GO:0000462">
    <property type="term" value="P:maturation of SSU-rRNA from tricistronic rRNA transcript (SSU-rRNA, 5.8S rRNA, LSU-rRNA)"/>
    <property type="evidence" value="ECO:0007669"/>
    <property type="project" value="TreeGrafter"/>
</dbReference>
<feature type="compositionally biased region" description="Basic residues" evidence="8">
    <location>
        <begin position="40"/>
        <end position="53"/>
    </location>
</feature>
<dbReference type="Pfam" id="PF08142">
    <property type="entry name" value="AARP2CN"/>
    <property type="match status" value="1"/>
</dbReference>
<dbReference type="SMART" id="SM00785">
    <property type="entry name" value="AARP2CN"/>
    <property type="match status" value="1"/>
</dbReference>
<feature type="compositionally biased region" description="Acidic residues" evidence="8">
    <location>
        <begin position="426"/>
        <end position="440"/>
    </location>
</feature>
<comment type="caution">
    <text evidence="10">The sequence shown here is derived from an EMBL/GenBank/DDBJ whole genome shotgun (WGS) entry which is preliminary data.</text>
</comment>
<feature type="region of interest" description="Disordered" evidence="8">
    <location>
        <begin position="339"/>
        <end position="382"/>
    </location>
</feature>
<dbReference type="GO" id="GO:0005730">
    <property type="term" value="C:nucleolus"/>
    <property type="evidence" value="ECO:0007669"/>
    <property type="project" value="UniProtKB-SubCell"/>
</dbReference>
<evidence type="ECO:0000256" key="2">
    <source>
        <dbReference type="ARBA" id="ARBA00022517"/>
    </source>
</evidence>
<dbReference type="AlphaFoldDB" id="A0AAN9ZA20"/>
<organism evidence="10 11">
    <name type="scientific">Gryllus longicercus</name>
    <dbReference type="NCBI Taxonomy" id="2509291"/>
    <lineage>
        <taxon>Eukaryota</taxon>
        <taxon>Metazoa</taxon>
        <taxon>Ecdysozoa</taxon>
        <taxon>Arthropoda</taxon>
        <taxon>Hexapoda</taxon>
        <taxon>Insecta</taxon>
        <taxon>Pterygota</taxon>
        <taxon>Neoptera</taxon>
        <taxon>Polyneoptera</taxon>
        <taxon>Orthoptera</taxon>
        <taxon>Ensifera</taxon>
        <taxon>Gryllidea</taxon>
        <taxon>Grylloidea</taxon>
        <taxon>Gryllidae</taxon>
        <taxon>Gryllinae</taxon>
        <taxon>Gryllus</taxon>
    </lineage>
</organism>
<evidence type="ECO:0000256" key="1">
    <source>
        <dbReference type="ARBA" id="ARBA00004604"/>
    </source>
</evidence>
<gene>
    <name evidence="10" type="ORF">R5R35_003016</name>
</gene>
<dbReference type="PANTHER" id="PTHR12858:SF1">
    <property type="entry name" value="PRE-RRNA-PROCESSING PROTEIN TSR1 HOMOLOG"/>
    <property type="match status" value="1"/>
</dbReference>
<dbReference type="InterPro" id="IPR007034">
    <property type="entry name" value="BMS1_TSR1_C"/>
</dbReference>
<feature type="region of interest" description="Disordered" evidence="8">
    <location>
        <begin position="1"/>
        <end position="66"/>
    </location>
</feature>
<comment type="function">
    <text evidence="4">Required during maturation of the 40S ribosomal subunit in the nucleolus.</text>
</comment>
<dbReference type="InterPro" id="IPR030387">
    <property type="entry name" value="G_Bms1/Tsr1_dom"/>
</dbReference>
<evidence type="ECO:0000256" key="3">
    <source>
        <dbReference type="ARBA" id="ARBA00023242"/>
    </source>
</evidence>
<feature type="coiled-coil region" evidence="7">
    <location>
        <begin position="444"/>
        <end position="471"/>
    </location>
</feature>
<evidence type="ECO:0000256" key="4">
    <source>
        <dbReference type="ARBA" id="ARBA00037087"/>
    </source>
</evidence>
<dbReference type="Pfam" id="PF04950">
    <property type="entry name" value="RIBIOP_C"/>
    <property type="match status" value="1"/>
</dbReference>
<evidence type="ECO:0000256" key="7">
    <source>
        <dbReference type="SAM" id="Coils"/>
    </source>
</evidence>
<feature type="region of interest" description="Disordered" evidence="8">
    <location>
        <begin position="416"/>
        <end position="443"/>
    </location>
</feature>
<evidence type="ECO:0000313" key="11">
    <source>
        <dbReference type="Proteomes" id="UP001378592"/>
    </source>
</evidence>
<reference evidence="10 11" key="1">
    <citation type="submission" date="2024-03" db="EMBL/GenBank/DDBJ databases">
        <title>The genome assembly and annotation of the cricket Gryllus longicercus Weissman &amp; Gray.</title>
        <authorList>
            <person name="Szrajer S."/>
            <person name="Gray D."/>
            <person name="Ylla G."/>
        </authorList>
    </citation>
    <scope>NUCLEOTIDE SEQUENCE [LARGE SCALE GENOMIC DNA]</scope>
    <source>
        <strain evidence="10">DAG 2021-001</strain>
        <tissue evidence="10">Whole body minus gut</tissue>
    </source>
</reference>
<dbReference type="InterPro" id="IPR012948">
    <property type="entry name" value="AARP2CN"/>
</dbReference>
<dbReference type="GO" id="GO:0003924">
    <property type="term" value="F:GTPase activity"/>
    <property type="evidence" value="ECO:0007669"/>
    <property type="project" value="TreeGrafter"/>
</dbReference>
<evidence type="ECO:0000313" key="10">
    <source>
        <dbReference type="EMBL" id="KAK7868139.1"/>
    </source>
</evidence>
<feature type="domain" description="Bms1-type G" evidence="9">
    <location>
        <begin position="87"/>
        <end position="247"/>
    </location>
</feature>
<dbReference type="EMBL" id="JAZDUA010000099">
    <property type="protein sequence ID" value="KAK7868139.1"/>
    <property type="molecule type" value="Genomic_DNA"/>
</dbReference>
<keyword evidence="7" id="KW-0175">Coiled coil</keyword>